<dbReference type="Proteomes" id="UP001642260">
    <property type="component" value="Unassembled WGS sequence"/>
</dbReference>
<evidence type="ECO:0000256" key="2">
    <source>
        <dbReference type="ARBA" id="ARBA00008773"/>
    </source>
</evidence>
<accession>A0ABC8LAM8</accession>
<feature type="chain" id="PRO_5044772361" description="glucan endo-1,3-beta-D-glucosidase" evidence="7">
    <location>
        <begin position="23"/>
        <end position="129"/>
    </location>
</feature>
<evidence type="ECO:0000256" key="1">
    <source>
        <dbReference type="ARBA" id="ARBA00000382"/>
    </source>
</evidence>
<feature type="signal peptide" evidence="7">
    <location>
        <begin position="1"/>
        <end position="22"/>
    </location>
</feature>
<dbReference type="Pfam" id="PF00332">
    <property type="entry name" value="Glyco_hydro_17"/>
    <property type="match status" value="1"/>
</dbReference>
<evidence type="ECO:0000313" key="8">
    <source>
        <dbReference type="EMBL" id="CAH8380000.1"/>
    </source>
</evidence>
<dbReference type="EMBL" id="CAKOAT010486265">
    <property type="protein sequence ID" value="CAH8380000.1"/>
    <property type="molecule type" value="Genomic_DNA"/>
</dbReference>
<organism evidence="8 9">
    <name type="scientific">Eruca vesicaria subsp. sativa</name>
    <name type="common">Garden rocket</name>
    <name type="synonym">Eruca sativa</name>
    <dbReference type="NCBI Taxonomy" id="29727"/>
    <lineage>
        <taxon>Eukaryota</taxon>
        <taxon>Viridiplantae</taxon>
        <taxon>Streptophyta</taxon>
        <taxon>Embryophyta</taxon>
        <taxon>Tracheophyta</taxon>
        <taxon>Spermatophyta</taxon>
        <taxon>Magnoliopsida</taxon>
        <taxon>eudicotyledons</taxon>
        <taxon>Gunneridae</taxon>
        <taxon>Pentapetalae</taxon>
        <taxon>rosids</taxon>
        <taxon>malvids</taxon>
        <taxon>Brassicales</taxon>
        <taxon>Brassicaceae</taxon>
        <taxon>Brassiceae</taxon>
        <taxon>Eruca</taxon>
    </lineage>
</organism>
<name>A0ABC8LAM8_ERUVS</name>
<dbReference type="EC" id="3.2.1.39" evidence="3"/>
<evidence type="ECO:0000256" key="7">
    <source>
        <dbReference type="SAM" id="SignalP"/>
    </source>
</evidence>
<keyword evidence="4" id="KW-0378">Hydrolase</keyword>
<proteinExistence type="inferred from homology"/>
<evidence type="ECO:0000256" key="3">
    <source>
        <dbReference type="ARBA" id="ARBA00012780"/>
    </source>
</evidence>
<evidence type="ECO:0000256" key="6">
    <source>
        <dbReference type="RuleBase" id="RU004335"/>
    </source>
</evidence>
<evidence type="ECO:0000256" key="4">
    <source>
        <dbReference type="ARBA" id="ARBA00022801"/>
    </source>
</evidence>
<comment type="caution">
    <text evidence="8">The sequence shown here is derived from an EMBL/GenBank/DDBJ whole genome shotgun (WGS) entry which is preliminary data.</text>
</comment>
<sequence length="129" mass="13660">MAISTYFSLLLIFLSHFPSSHAEPFIGVNIGQVADNLPPPSETVKLLKSSSIQKVRLYGADPAIIKALAGTGIGIVIGAGNGDIPSLAADPNAASQWINSNVLPFYPASKIILITIGNEVRSNLKKYKN</sequence>
<dbReference type="InterPro" id="IPR017853">
    <property type="entry name" value="GH"/>
</dbReference>
<dbReference type="AlphaFoldDB" id="A0ABC8LAM8"/>
<keyword evidence="5" id="KW-0326">Glycosidase</keyword>
<dbReference type="SUPFAM" id="SSF51445">
    <property type="entry name" value="(Trans)glycosidases"/>
    <property type="match status" value="1"/>
</dbReference>
<evidence type="ECO:0000313" key="9">
    <source>
        <dbReference type="Proteomes" id="UP001642260"/>
    </source>
</evidence>
<dbReference type="InterPro" id="IPR000490">
    <property type="entry name" value="Glyco_hydro_17"/>
</dbReference>
<protein>
    <recommendedName>
        <fullName evidence="3">glucan endo-1,3-beta-D-glucosidase</fullName>
        <ecNumber evidence="3">3.2.1.39</ecNumber>
    </recommendedName>
</protein>
<dbReference type="GO" id="GO:0042973">
    <property type="term" value="F:glucan endo-1,3-beta-D-glucosidase activity"/>
    <property type="evidence" value="ECO:0007669"/>
    <property type="project" value="UniProtKB-EC"/>
</dbReference>
<keyword evidence="9" id="KW-1185">Reference proteome</keyword>
<reference evidence="8 9" key="1">
    <citation type="submission" date="2022-03" db="EMBL/GenBank/DDBJ databases">
        <authorList>
            <person name="Macdonald S."/>
            <person name="Ahmed S."/>
            <person name="Newling K."/>
        </authorList>
    </citation>
    <scope>NUCLEOTIDE SEQUENCE [LARGE SCALE GENOMIC DNA]</scope>
</reference>
<dbReference type="InterPro" id="IPR044965">
    <property type="entry name" value="Glyco_hydro_17_plant"/>
</dbReference>
<dbReference type="PANTHER" id="PTHR32227">
    <property type="entry name" value="GLUCAN ENDO-1,3-BETA-GLUCOSIDASE BG1-RELATED-RELATED"/>
    <property type="match status" value="1"/>
</dbReference>
<evidence type="ECO:0000256" key="5">
    <source>
        <dbReference type="ARBA" id="ARBA00023295"/>
    </source>
</evidence>
<comment type="catalytic activity">
    <reaction evidence="1">
        <text>Hydrolysis of (1-&gt;3)-beta-D-glucosidic linkages in (1-&gt;3)-beta-D-glucans.</text>
        <dbReference type="EC" id="3.2.1.39"/>
    </reaction>
</comment>
<keyword evidence="7" id="KW-0732">Signal</keyword>
<comment type="similarity">
    <text evidence="2 6">Belongs to the glycosyl hydrolase 17 family.</text>
</comment>
<gene>
    <name evidence="8" type="ORF">ERUC_LOCUS33050</name>
</gene>
<dbReference type="Gene3D" id="3.20.20.80">
    <property type="entry name" value="Glycosidases"/>
    <property type="match status" value="1"/>
</dbReference>